<accession>A0A847VCI8</accession>
<proteinExistence type="predicted"/>
<name>A0A847VCI8_9BACT</name>
<sequence>MKFQDFKMFERKELKKIGFLPREDGTLTPPWNWFSPFVDDQYRTRITRKADRLTLASRYQIKTGRTRNNNIRISAYDADRRETLFAVIIQINSNHEERLSKVLSREFKNILDKKYPGWKDPSKYWS</sequence>
<protein>
    <submittedName>
        <fullName evidence="1">Uncharacterized protein</fullName>
    </submittedName>
</protein>
<evidence type="ECO:0000313" key="2">
    <source>
        <dbReference type="Proteomes" id="UP000564033"/>
    </source>
</evidence>
<evidence type="ECO:0000313" key="1">
    <source>
        <dbReference type="EMBL" id="NLZ24191.1"/>
    </source>
</evidence>
<organism evidence="1 2">
    <name type="scientific">Candidatus Dojkabacteria bacterium</name>
    <dbReference type="NCBI Taxonomy" id="2099670"/>
    <lineage>
        <taxon>Bacteria</taxon>
        <taxon>Candidatus Dojkabacteria</taxon>
    </lineage>
</organism>
<dbReference type="AlphaFoldDB" id="A0A847VCI8"/>
<dbReference type="Proteomes" id="UP000564033">
    <property type="component" value="Unassembled WGS sequence"/>
</dbReference>
<gene>
    <name evidence="1" type="ORF">GX888_00360</name>
</gene>
<reference evidence="1 2" key="1">
    <citation type="journal article" date="2020" name="Biotechnol. Biofuels">
        <title>New insights from the biogas microbiome by comprehensive genome-resolved metagenomics of nearly 1600 species originating from multiple anaerobic digesters.</title>
        <authorList>
            <person name="Campanaro S."/>
            <person name="Treu L."/>
            <person name="Rodriguez-R L.M."/>
            <person name="Kovalovszki A."/>
            <person name="Ziels R.M."/>
            <person name="Maus I."/>
            <person name="Zhu X."/>
            <person name="Kougias P.G."/>
            <person name="Basile A."/>
            <person name="Luo G."/>
            <person name="Schluter A."/>
            <person name="Konstantinidis K.T."/>
            <person name="Angelidaki I."/>
        </authorList>
    </citation>
    <scope>NUCLEOTIDE SEQUENCE [LARGE SCALE GENOMIC DNA]</scope>
    <source>
        <strain evidence="1">AS19jrsBPTG_9</strain>
    </source>
</reference>
<dbReference type="EMBL" id="JAAZIL010000010">
    <property type="protein sequence ID" value="NLZ24191.1"/>
    <property type="molecule type" value="Genomic_DNA"/>
</dbReference>
<comment type="caution">
    <text evidence="1">The sequence shown here is derived from an EMBL/GenBank/DDBJ whole genome shotgun (WGS) entry which is preliminary data.</text>
</comment>